<keyword evidence="10" id="KW-0675">Receptor</keyword>
<dbReference type="InterPro" id="IPR036942">
    <property type="entry name" value="Beta-barrel_TonB_sf"/>
</dbReference>
<sequence>MNRIVATLVGLILFVVLPVDALSQDDDPGGRGRIEGIVVEAGPETPLVGATVSVRSPIDSSLVSGATTDANGAFVVSGLPLDTYTVVVSFVGYANTRLTDVRLTQSRPSRDLETIQVREKTQQLDEVTVSAERPAVEVRTDRTVYNTDRQIVTAGGSARTVLNDLPSIQVDLDGSISLRGSEGVVVHVNGEPTSLSGQSLASFLESLPASAVERVEVIPNPSAKEEPEGAAGIINIVLRRNRGSGWSGGATAGVGTQSSVNTSVNAGYQNNGWRLFANYGFRRGSEDEGGTRLRRNFTTDPTTILDQSETEQETERSHTGNVQLEYRPTQATTFSLESVFSTESEEQESRTNYLRSISSGSTTDRYARLNDGLSDEESVDARFSGRHEFGEDHELSAQIRYEREWESEDARYMERALATDGQLDSVRDREREDMGETEDEGTIEIDYTRAVGDLMIETGYQGETRTQKSDQVFEVFDMQSNAYQIEETSDFDYNDRTHAVYGQLTFPLSNALEMKGGLRAEQTSRTFTLPAMDASFDNDYLNFFPSAFLTYKQGERYQARLSYSKRIRRPGTWQLDPVDDNEDPNFRFQGNPQLDPEYIHSFELSMTRNWAPATVSITPFFRRTVNEIERREELLGSGVTLLTFANFASSNSYGVEVVTSLEVDDWVRGNVTLNANRVVTDASNVDSDLSNDAMAYSGRANLTFGLGYGVDLQVSQYYRAPQDIAGGEIGARMSSDVALRKELFGGSGSLSLRASDVFDSQNFELQRRTEAFYTESSRDWSQRRFILTFSYAFGNDNGGRRGSNR</sequence>
<organism evidence="10 11">
    <name type="scientific">Longibacter salinarum</name>
    <dbReference type="NCBI Taxonomy" id="1850348"/>
    <lineage>
        <taxon>Bacteria</taxon>
        <taxon>Pseudomonadati</taxon>
        <taxon>Rhodothermota</taxon>
        <taxon>Rhodothermia</taxon>
        <taxon>Rhodothermales</taxon>
        <taxon>Salisaetaceae</taxon>
        <taxon>Longibacter</taxon>
    </lineage>
</organism>
<comment type="similarity">
    <text evidence="8">Belongs to the TonB-dependent receptor family.</text>
</comment>
<dbReference type="GO" id="GO:0009279">
    <property type="term" value="C:cell outer membrane"/>
    <property type="evidence" value="ECO:0007669"/>
    <property type="project" value="UniProtKB-SubCell"/>
</dbReference>
<evidence type="ECO:0000256" key="6">
    <source>
        <dbReference type="ARBA" id="ARBA00023136"/>
    </source>
</evidence>
<comment type="caution">
    <text evidence="10">The sequence shown here is derived from an EMBL/GenBank/DDBJ whole genome shotgun (WGS) entry which is preliminary data.</text>
</comment>
<comment type="subcellular location">
    <subcellularLocation>
        <location evidence="1 8">Cell outer membrane</location>
        <topology evidence="1 8">Multi-pass membrane protein</topology>
    </subcellularLocation>
</comment>
<dbReference type="Gene3D" id="2.40.170.20">
    <property type="entry name" value="TonB-dependent receptor, beta-barrel domain"/>
    <property type="match status" value="1"/>
</dbReference>
<reference evidence="10 11" key="1">
    <citation type="submission" date="2017-10" db="EMBL/GenBank/DDBJ databases">
        <title>Draft genome of Longibacter Salinarum.</title>
        <authorList>
            <person name="Goh K.M."/>
            <person name="Shamsir M.S."/>
            <person name="Lim S.W."/>
        </authorList>
    </citation>
    <scope>NUCLEOTIDE SEQUENCE [LARGE SCALE GENOMIC DNA]</scope>
    <source>
        <strain evidence="10 11">KCTC 52045</strain>
    </source>
</reference>
<dbReference type="Proteomes" id="UP000220102">
    <property type="component" value="Unassembled WGS sequence"/>
</dbReference>
<keyword evidence="7 8" id="KW-0998">Cell outer membrane</keyword>
<keyword evidence="4 8" id="KW-0812">Transmembrane</keyword>
<dbReference type="PANTHER" id="PTHR30069">
    <property type="entry name" value="TONB-DEPENDENT OUTER MEMBRANE RECEPTOR"/>
    <property type="match status" value="1"/>
</dbReference>
<dbReference type="PROSITE" id="PS52016">
    <property type="entry name" value="TONB_DEPENDENT_REC_3"/>
    <property type="match status" value="1"/>
</dbReference>
<keyword evidence="2 8" id="KW-0813">Transport</keyword>
<keyword evidence="5" id="KW-0732">Signal</keyword>
<dbReference type="GO" id="GO:0015344">
    <property type="term" value="F:siderophore uptake transmembrane transporter activity"/>
    <property type="evidence" value="ECO:0007669"/>
    <property type="project" value="TreeGrafter"/>
</dbReference>
<dbReference type="AlphaFoldDB" id="A0A2A8CUF0"/>
<evidence type="ECO:0000259" key="9">
    <source>
        <dbReference type="Pfam" id="PF14905"/>
    </source>
</evidence>
<accession>A0A2A8CUF0</accession>
<dbReference type="Pfam" id="PF13620">
    <property type="entry name" value="CarboxypepD_reg"/>
    <property type="match status" value="1"/>
</dbReference>
<protein>
    <submittedName>
        <fullName evidence="10">TonB-dependent receptor</fullName>
    </submittedName>
</protein>
<keyword evidence="11" id="KW-1185">Reference proteome</keyword>
<dbReference type="InterPro" id="IPR041700">
    <property type="entry name" value="OMP_b-brl_3"/>
</dbReference>
<gene>
    <name evidence="10" type="ORF">CRI94_15650</name>
</gene>
<keyword evidence="6 8" id="KW-0472">Membrane</keyword>
<evidence type="ECO:0000256" key="7">
    <source>
        <dbReference type="ARBA" id="ARBA00023237"/>
    </source>
</evidence>
<dbReference type="GO" id="GO:0044718">
    <property type="term" value="P:siderophore transmembrane transport"/>
    <property type="evidence" value="ECO:0007669"/>
    <property type="project" value="TreeGrafter"/>
</dbReference>
<feature type="domain" description="Outer membrane protein beta-barrel" evidence="9">
    <location>
        <begin position="388"/>
        <end position="791"/>
    </location>
</feature>
<evidence type="ECO:0000256" key="1">
    <source>
        <dbReference type="ARBA" id="ARBA00004571"/>
    </source>
</evidence>
<dbReference type="InterPro" id="IPR037066">
    <property type="entry name" value="Plug_dom_sf"/>
</dbReference>
<dbReference type="Gene3D" id="2.170.130.10">
    <property type="entry name" value="TonB-dependent receptor, plug domain"/>
    <property type="match status" value="1"/>
</dbReference>
<dbReference type="SUPFAM" id="SSF56935">
    <property type="entry name" value="Porins"/>
    <property type="match status" value="1"/>
</dbReference>
<evidence type="ECO:0000256" key="4">
    <source>
        <dbReference type="ARBA" id="ARBA00022692"/>
    </source>
</evidence>
<dbReference type="RefSeq" id="WP_098078086.1">
    <property type="nucleotide sequence ID" value="NZ_PDEQ01000009.1"/>
</dbReference>
<dbReference type="InterPro" id="IPR039426">
    <property type="entry name" value="TonB-dep_rcpt-like"/>
</dbReference>
<dbReference type="EMBL" id="PDEQ01000009">
    <property type="protein sequence ID" value="PEN11465.1"/>
    <property type="molecule type" value="Genomic_DNA"/>
</dbReference>
<evidence type="ECO:0000256" key="2">
    <source>
        <dbReference type="ARBA" id="ARBA00022448"/>
    </source>
</evidence>
<dbReference type="PANTHER" id="PTHR30069:SF29">
    <property type="entry name" value="HEMOGLOBIN AND HEMOGLOBIN-HAPTOGLOBIN-BINDING PROTEIN 1-RELATED"/>
    <property type="match status" value="1"/>
</dbReference>
<dbReference type="InterPro" id="IPR008969">
    <property type="entry name" value="CarboxyPept-like_regulatory"/>
</dbReference>
<proteinExistence type="inferred from homology"/>
<dbReference type="OrthoDB" id="905812at2"/>
<name>A0A2A8CUF0_9BACT</name>
<dbReference type="Gene3D" id="2.60.40.1120">
    <property type="entry name" value="Carboxypeptidase-like, regulatory domain"/>
    <property type="match status" value="1"/>
</dbReference>
<evidence type="ECO:0000313" key="10">
    <source>
        <dbReference type="EMBL" id="PEN11465.1"/>
    </source>
</evidence>
<evidence type="ECO:0000256" key="3">
    <source>
        <dbReference type="ARBA" id="ARBA00022452"/>
    </source>
</evidence>
<evidence type="ECO:0000313" key="11">
    <source>
        <dbReference type="Proteomes" id="UP000220102"/>
    </source>
</evidence>
<evidence type="ECO:0000256" key="5">
    <source>
        <dbReference type="ARBA" id="ARBA00022729"/>
    </source>
</evidence>
<keyword evidence="3 8" id="KW-1134">Transmembrane beta strand</keyword>
<evidence type="ECO:0000256" key="8">
    <source>
        <dbReference type="PROSITE-ProRule" id="PRU01360"/>
    </source>
</evidence>
<dbReference type="SUPFAM" id="SSF49464">
    <property type="entry name" value="Carboxypeptidase regulatory domain-like"/>
    <property type="match status" value="1"/>
</dbReference>
<dbReference type="Pfam" id="PF14905">
    <property type="entry name" value="OMP_b-brl_3"/>
    <property type="match status" value="1"/>
</dbReference>